<feature type="signal peptide" evidence="1">
    <location>
        <begin position="1"/>
        <end position="17"/>
    </location>
</feature>
<gene>
    <name evidence="2" type="ORF">A9Q84_03390</name>
</gene>
<proteinExistence type="predicted"/>
<accession>A0A1Y5FAA4</accession>
<protein>
    <recommendedName>
        <fullName evidence="4">Lipoprotein</fullName>
    </recommendedName>
</protein>
<name>A0A1Y5FAA4_9BACT</name>
<feature type="chain" id="PRO_5012825307" description="Lipoprotein" evidence="1">
    <location>
        <begin position="18"/>
        <end position="153"/>
    </location>
</feature>
<comment type="caution">
    <text evidence="2">The sequence shown here is derived from an EMBL/GenBank/DDBJ whole genome shotgun (WGS) entry which is preliminary data.</text>
</comment>
<dbReference type="AlphaFoldDB" id="A0A1Y5FAA4"/>
<reference evidence="3" key="1">
    <citation type="journal article" date="2017" name="Proc. Natl. Acad. Sci. U.S.A.">
        <title>Simulation of Deepwater Horizon oil plume reveals substrate specialization within a complex community of hydrocarbon-degraders.</title>
        <authorList>
            <person name="Hu P."/>
            <person name="Dubinsky E.A."/>
            <person name="Probst A.J."/>
            <person name="Wang J."/>
            <person name="Sieber C.M.K."/>
            <person name="Tom L.M."/>
            <person name="Gardinali P."/>
            <person name="Banfield J.F."/>
            <person name="Atlas R.M."/>
            <person name="Andersen G.L."/>
        </authorList>
    </citation>
    <scope>NUCLEOTIDE SEQUENCE [LARGE SCALE GENOMIC DNA]</scope>
</reference>
<sequence length="153" mass="17053">MKKLLLLLLFITPLAHAQLIEGKYEIELSFGENTFIDFLEITGFENDDQTGNSFCENSRYQSRISGSFTSPDRFTVPLDQASCLADNPDVISYNGHRFSIVIVVDEGAGPVTYTFNGTTKIAYWANKLYLDGVVLVEGKEIGKFSGQYLGEVF</sequence>
<evidence type="ECO:0000313" key="3">
    <source>
        <dbReference type="Proteomes" id="UP000196531"/>
    </source>
</evidence>
<dbReference type="EMBL" id="MAAO01000004">
    <property type="protein sequence ID" value="OUR98467.1"/>
    <property type="molecule type" value="Genomic_DNA"/>
</dbReference>
<dbReference type="Proteomes" id="UP000196531">
    <property type="component" value="Unassembled WGS sequence"/>
</dbReference>
<evidence type="ECO:0008006" key="4">
    <source>
        <dbReference type="Google" id="ProtNLM"/>
    </source>
</evidence>
<evidence type="ECO:0000313" key="2">
    <source>
        <dbReference type="EMBL" id="OUR98467.1"/>
    </source>
</evidence>
<organism evidence="2 3">
    <name type="scientific">Halobacteriovorax marinus</name>
    <dbReference type="NCBI Taxonomy" id="97084"/>
    <lineage>
        <taxon>Bacteria</taxon>
        <taxon>Pseudomonadati</taxon>
        <taxon>Bdellovibrionota</taxon>
        <taxon>Bacteriovoracia</taxon>
        <taxon>Bacteriovoracales</taxon>
        <taxon>Halobacteriovoraceae</taxon>
        <taxon>Halobacteriovorax</taxon>
    </lineage>
</organism>
<evidence type="ECO:0000256" key="1">
    <source>
        <dbReference type="SAM" id="SignalP"/>
    </source>
</evidence>
<keyword evidence="1" id="KW-0732">Signal</keyword>